<accession>A0A0A8ZFD6</accession>
<keyword evidence="1" id="KW-0812">Transmembrane</keyword>
<name>A0A0A8ZFD6_ARUDO</name>
<dbReference type="AlphaFoldDB" id="A0A0A8ZFD6"/>
<feature type="transmembrane region" description="Helical" evidence="1">
    <location>
        <begin position="20"/>
        <end position="38"/>
    </location>
</feature>
<reference evidence="2" key="2">
    <citation type="journal article" date="2015" name="Data Brief">
        <title>Shoot transcriptome of the giant reed, Arundo donax.</title>
        <authorList>
            <person name="Barrero R.A."/>
            <person name="Guerrero F.D."/>
            <person name="Moolhuijzen P."/>
            <person name="Goolsby J.A."/>
            <person name="Tidwell J."/>
            <person name="Bellgard S.E."/>
            <person name="Bellgard M.I."/>
        </authorList>
    </citation>
    <scope>NUCLEOTIDE SEQUENCE</scope>
    <source>
        <tissue evidence="2">Shoot tissue taken approximately 20 cm above the soil surface</tissue>
    </source>
</reference>
<organism evidence="2">
    <name type="scientific">Arundo donax</name>
    <name type="common">Giant reed</name>
    <name type="synonym">Donax arundinaceus</name>
    <dbReference type="NCBI Taxonomy" id="35708"/>
    <lineage>
        <taxon>Eukaryota</taxon>
        <taxon>Viridiplantae</taxon>
        <taxon>Streptophyta</taxon>
        <taxon>Embryophyta</taxon>
        <taxon>Tracheophyta</taxon>
        <taxon>Spermatophyta</taxon>
        <taxon>Magnoliopsida</taxon>
        <taxon>Liliopsida</taxon>
        <taxon>Poales</taxon>
        <taxon>Poaceae</taxon>
        <taxon>PACMAD clade</taxon>
        <taxon>Arundinoideae</taxon>
        <taxon>Arundineae</taxon>
        <taxon>Arundo</taxon>
    </lineage>
</organism>
<dbReference type="Pfam" id="PF04646">
    <property type="entry name" value="DUF604"/>
    <property type="match status" value="1"/>
</dbReference>
<proteinExistence type="predicted"/>
<keyword evidence="1" id="KW-0472">Membrane</keyword>
<dbReference type="EMBL" id="GBRH01264328">
    <property type="protein sequence ID" value="JAD33567.1"/>
    <property type="molecule type" value="Transcribed_RNA"/>
</dbReference>
<sequence>MVYVEAPSSHSANTNFSHSMAFGSGSIALSLPLAAALLSTSPSRSTAGCMDARTASMPTLWSSPSPASMDFTRGNSHGLLVGNPIAPFISIHHLGLVDPIYPGLSSQDLQQ</sequence>
<protein>
    <submittedName>
        <fullName evidence="2">Uncharacterized protein</fullName>
    </submittedName>
</protein>
<evidence type="ECO:0000313" key="2">
    <source>
        <dbReference type="EMBL" id="JAD33567.1"/>
    </source>
</evidence>
<reference evidence="2" key="1">
    <citation type="submission" date="2014-09" db="EMBL/GenBank/DDBJ databases">
        <authorList>
            <person name="Magalhaes I.L.F."/>
            <person name="Oliveira U."/>
            <person name="Santos F.R."/>
            <person name="Vidigal T.H.D.A."/>
            <person name="Brescovit A.D."/>
            <person name="Santos A.J."/>
        </authorList>
    </citation>
    <scope>NUCLEOTIDE SEQUENCE</scope>
    <source>
        <tissue evidence="2">Shoot tissue taken approximately 20 cm above the soil surface</tissue>
    </source>
</reference>
<dbReference type="PANTHER" id="PTHR10811">
    <property type="entry name" value="FRINGE-RELATED"/>
    <property type="match status" value="1"/>
</dbReference>
<dbReference type="InterPro" id="IPR006740">
    <property type="entry name" value="DUF604"/>
</dbReference>
<keyword evidence="1" id="KW-1133">Transmembrane helix</keyword>
<evidence type="ECO:0000256" key="1">
    <source>
        <dbReference type="SAM" id="Phobius"/>
    </source>
</evidence>